<proteinExistence type="predicted"/>
<evidence type="ECO:0000313" key="3">
    <source>
        <dbReference type="EMBL" id="CAE2287998.1"/>
    </source>
</evidence>
<dbReference type="AlphaFoldDB" id="A0A7S4NHH0"/>
<reference evidence="3" key="1">
    <citation type="submission" date="2021-01" db="EMBL/GenBank/DDBJ databases">
        <authorList>
            <person name="Corre E."/>
            <person name="Pelletier E."/>
            <person name="Niang G."/>
            <person name="Scheremetjew M."/>
            <person name="Finn R."/>
            <person name="Kale V."/>
            <person name="Holt S."/>
            <person name="Cochrane G."/>
            <person name="Meng A."/>
            <person name="Brown T."/>
            <person name="Cohen L."/>
        </authorList>
    </citation>
    <scope>NUCLEOTIDE SEQUENCE</scope>
    <source>
        <strain evidence="3">CCMP 2712</strain>
    </source>
</reference>
<protein>
    <recommendedName>
        <fullName evidence="2">PAS domain-containing protein</fullName>
    </recommendedName>
</protein>
<evidence type="ECO:0000259" key="2">
    <source>
        <dbReference type="Pfam" id="PF13426"/>
    </source>
</evidence>
<dbReference type="Gene3D" id="3.30.450.20">
    <property type="entry name" value="PAS domain"/>
    <property type="match status" value="1"/>
</dbReference>
<name>A0A7S4NHH0_GUITH</name>
<dbReference type="InterPro" id="IPR035965">
    <property type="entry name" value="PAS-like_dom_sf"/>
</dbReference>
<feature type="domain" description="PAS" evidence="2">
    <location>
        <begin position="39"/>
        <end position="121"/>
    </location>
</feature>
<accession>A0A7S4NHH0</accession>
<dbReference type="Pfam" id="PF13426">
    <property type="entry name" value="PAS_9"/>
    <property type="match status" value="1"/>
</dbReference>
<feature type="region of interest" description="Disordered" evidence="1">
    <location>
        <begin position="229"/>
        <end position="257"/>
    </location>
</feature>
<evidence type="ECO:0000256" key="1">
    <source>
        <dbReference type="SAM" id="MobiDB-lite"/>
    </source>
</evidence>
<organism evidence="3">
    <name type="scientific">Guillardia theta</name>
    <name type="common">Cryptophyte</name>
    <name type="synonym">Cryptomonas phi</name>
    <dbReference type="NCBI Taxonomy" id="55529"/>
    <lineage>
        <taxon>Eukaryota</taxon>
        <taxon>Cryptophyceae</taxon>
        <taxon>Pyrenomonadales</taxon>
        <taxon>Geminigeraceae</taxon>
        <taxon>Guillardia</taxon>
    </lineage>
</organism>
<dbReference type="EMBL" id="HBKN01013515">
    <property type="protein sequence ID" value="CAE2287998.1"/>
    <property type="molecule type" value="Transcribed_RNA"/>
</dbReference>
<feature type="compositionally biased region" description="Low complexity" evidence="1">
    <location>
        <begin position="245"/>
        <end position="257"/>
    </location>
</feature>
<gene>
    <name evidence="3" type="ORF">GTHE00462_LOCUS10530</name>
</gene>
<dbReference type="InterPro" id="IPR000014">
    <property type="entry name" value="PAS"/>
</dbReference>
<dbReference type="SUPFAM" id="SSF55785">
    <property type="entry name" value="PYP-like sensor domain (PAS domain)"/>
    <property type="match status" value="1"/>
</dbReference>
<sequence>MTALEPSSLPLPDQVPEEVDAWTAFGEVVADQVSADCNAFIIVDNSEDGFPIVFASPAMCKLMGTNNLVGRSLDVFCGELTDCDDLAQLRGALSGRDMKSCCLASYNIDGKMFWNHVVMQPGLAYELPFSYIASHDVSDIFDSVDENSSVSQHPEADRIHSAQVQNGHVAMSMVRMMVYGEDEQGQPEQEEVATAVEQRGSSPLVQMDFDELSADLLVTEAPVEELLPVQEPVLSTSPREKVDEVSSASSASVEASV</sequence>